<dbReference type="AlphaFoldDB" id="A0A6G1HSU1"/>
<organism evidence="2 3">
    <name type="scientific">Trichodelitschia bisporula</name>
    <dbReference type="NCBI Taxonomy" id="703511"/>
    <lineage>
        <taxon>Eukaryota</taxon>
        <taxon>Fungi</taxon>
        <taxon>Dikarya</taxon>
        <taxon>Ascomycota</taxon>
        <taxon>Pezizomycotina</taxon>
        <taxon>Dothideomycetes</taxon>
        <taxon>Dothideomycetes incertae sedis</taxon>
        <taxon>Phaeotrichales</taxon>
        <taxon>Phaeotrichaceae</taxon>
        <taxon>Trichodelitschia</taxon>
    </lineage>
</organism>
<evidence type="ECO:0008006" key="4">
    <source>
        <dbReference type="Google" id="ProtNLM"/>
    </source>
</evidence>
<protein>
    <recommendedName>
        <fullName evidence="4">Hyaluronan/mRNA-binding protein domain-containing protein</fullName>
    </recommendedName>
</protein>
<evidence type="ECO:0000313" key="3">
    <source>
        <dbReference type="Proteomes" id="UP000799640"/>
    </source>
</evidence>
<dbReference type="OrthoDB" id="2122308at2759"/>
<accession>A0A6G1HSU1</accession>
<evidence type="ECO:0000256" key="1">
    <source>
        <dbReference type="SAM" id="MobiDB-lite"/>
    </source>
</evidence>
<gene>
    <name evidence="2" type="ORF">EJ06DRAFT_549807</name>
</gene>
<reference evidence="2" key="1">
    <citation type="journal article" date="2020" name="Stud. Mycol.">
        <title>101 Dothideomycetes genomes: a test case for predicting lifestyles and emergence of pathogens.</title>
        <authorList>
            <person name="Haridas S."/>
            <person name="Albert R."/>
            <person name="Binder M."/>
            <person name="Bloem J."/>
            <person name="Labutti K."/>
            <person name="Salamov A."/>
            <person name="Andreopoulos B."/>
            <person name="Baker S."/>
            <person name="Barry K."/>
            <person name="Bills G."/>
            <person name="Bluhm B."/>
            <person name="Cannon C."/>
            <person name="Castanera R."/>
            <person name="Culley D."/>
            <person name="Daum C."/>
            <person name="Ezra D."/>
            <person name="Gonzalez J."/>
            <person name="Henrissat B."/>
            <person name="Kuo A."/>
            <person name="Liang C."/>
            <person name="Lipzen A."/>
            <person name="Lutzoni F."/>
            <person name="Magnuson J."/>
            <person name="Mondo S."/>
            <person name="Nolan M."/>
            <person name="Ohm R."/>
            <person name="Pangilinan J."/>
            <person name="Park H.-J."/>
            <person name="Ramirez L."/>
            <person name="Alfaro M."/>
            <person name="Sun H."/>
            <person name="Tritt A."/>
            <person name="Yoshinaga Y."/>
            <person name="Zwiers L.-H."/>
            <person name="Turgeon B."/>
            <person name="Goodwin S."/>
            <person name="Spatafora J."/>
            <person name="Crous P."/>
            <person name="Grigoriev I."/>
        </authorList>
    </citation>
    <scope>NUCLEOTIDE SEQUENCE</scope>
    <source>
        <strain evidence="2">CBS 262.69</strain>
    </source>
</reference>
<keyword evidence="3" id="KW-1185">Reference proteome</keyword>
<evidence type="ECO:0000313" key="2">
    <source>
        <dbReference type="EMBL" id="KAF2399090.1"/>
    </source>
</evidence>
<feature type="compositionally biased region" description="Basic and acidic residues" evidence="1">
    <location>
        <begin position="8"/>
        <end position="20"/>
    </location>
</feature>
<sequence length="140" mass="15510">MKLTRSHKFGDREYQARDADTDVGLPSPGLHRFFVKHGPTNADPTKTKKNGGGKGNWGPPGAEIEDADIEIHHTKPRRRSNSSTHLKTSGSFKTKFETIEPEPVFEMSEHGPLDDDSEKLSLAQSESNAGSVQEEDMDKH</sequence>
<feature type="compositionally biased region" description="Polar residues" evidence="1">
    <location>
        <begin position="81"/>
        <end position="92"/>
    </location>
</feature>
<feature type="region of interest" description="Disordered" evidence="1">
    <location>
        <begin position="1"/>
        <end position="140"/>
    </location>
</feature>
<feature type="compositionally biased region" description="Polar residues" evidence="1">
    <location>
        <begin position="122"/>
        <end position="131"/>
    </location>
</feature>
<proteinExistence type="predicted"/>
<dbReference type="Proteomes" id="UP000799640">
    <property type="component" value="Unassembled WGS sequence"/>
</dbReference>
<name>A0A6G1HSU1_9PEZI</name>
<dbReference type="EMBL" id="ML996698">
    <property type="protein sequence ID" value="KAF2399090.1"/>
    <property type="molecule type" value="Genomic_DNA"/>
</dbReference>